<dbReference type="RefSeq" id="XP_056048467.1">
    <property type="nucleotide sequence ID" value="XM_056194772.1"/>
</dbReference>
<comment type="caution">
    <text evidence="2">The sequence shown here is derived from an EMBL/GenBank/DDBJ whole genome shotgun (WGS) entry which is preliminary data.</text>
</comment>
<dbReference type="AlphaFoldDB" id="A0A9W8Q426"/>
<proteinExistence type="predicted"/>
<reference evidence="2" key="1">
    <citation type="journal article" date="2023" name="Access Microbiol">
        <title>De-novo genome assembly for Akanthomyces muscarius, a biocontrol agent of insect agricultural pests.</title>
        <authorList>
            <person name="Erdos Z."/>
            <person name="Studholme D.J."/>
            <person name="Raymond B."/>
            <person name="Sharma M."/>
        </authorList>
    </citation>
    <scope>NUCLEOTIDE SEQUENCE</scope>
    <source>
        <strain evidence="2">Ve6</strain>
    </source>
</reference>
<feature type="compositionally biased region" description="Polar residues" evidence="1">
    <location>
        <begin position="49"/>
        <end position="70"/>
    </location>
</feature>
<feature type="region of interest" description="Disordered" evidence="1">
    <location>
        <begin position="30"/>
        <end position="70"/>
    </location>
</feature>
<sequence>MSEEYMDFDRFIETFELKLDKEFDCDDAATSWAPSANGGPQLWGDEQDMGSSWQWQPTPSLESMLSSQKY</sequence>
<keyword evidence="3" id="KW-1185">Reference proteome</keyword>
<organism evidence="2 3">
    <name type="scientific">Akanthomyces muscarius</name>
    <name type="common">Entomopathogenic fungus</name>
    <name type="synonym">Lecanicillium muscarium</name>
    <dbReference type="NCBI Taxonomy" id="2231603"/>
    <lineage>
        <taxon>Eukaryota</taxon>
        <taxon>Fungi</taxon>
        <taxon>Dikarya</taxon>
        <taxon>Ascomycota</taxon>
        <taxon>Pezizomycotina</taxon>
        <taxon>Sordariomycetes</taxon>
        <taxon>Hypocreomycetidae</taxon>
        <taxon>Hypocreales</taxon>
        <taxon>Cordycipitaceae</taxon>
        <taxon>Akanthomyces</taxon>
    </lineage>
</organism>
<evidence type="ECO:0000313" key="3">
    <source>
        <dbReference type="Proteomes" id="UP001144673"/>
    </source>
</evidence>
<evidence type="ECO:0000256" key="1">
    <source>
        <dbReference type="SAM" id="MobiDB-lite"/>
    </source>
</evidence>
<accession>A0A9W8Q426</accession>
<dbReference type="EMBL" id="JAJHUN010000011">
    <property type="protein sequence ID" value="KAJ4144797.1"/>
    <property type="molecule type" value="Genomic_DNA"/>
</dbReference>
<name>A0A9W8Q426_AKAMU</name>
<protein>
    <submittedName>
        <fullName evidence="2">Uncharacterized protein</fullName>
    </submittedName>
</protein>
<dbReference type="KEGG" id="amus:LMH87_003667"/>
<evidence type="ECO:0000313" key="2">
    <source>
        <dbReference type="EMBL" id="KAJ4144797.1"/>
    </source>
</evidence>
<dbReference type="GeneID" id="80890826"/>
<gene>
    <name evidence="2" type="ORF">LMH87_003667</name>
</gene>
<dbReference type="Proteomes" id="UP001144673">
    <property type="component" value="Chromosome 2"/>
</dbReference>